<proteinExistence type="predicted"/>
<reference evidence="2" key="1">
    <citation type="journal article" date="2020" name="Stud. Mycol.">
        <title>101 Dothideomycetes genomes: a test case for predicting lifestyles and emergence of pathogens.</title>
        <authorList>
            <person name="Haridas S."/>
            <person name="Albert R."/>
            <person name="Binder M."/>
            <person name="Bloem J."/>
            <person name="Labutti K."/>
            <person name="Salamov A."/>
            <person name="Andreopoulos B."/>
            <person name="Baker S."/>
            <person name="Barry K."/>
            <person name="Bills G."/>
            <person name="Bluhm B."/>
            <person name="Cannon C."/>
            <person name="Castanera R."/>
            <person name="Culley D."/>
            <person name="Daum C."/>
            <person name="Ezra D."/>
            <person name="Gonzalez J."/>
            <person name="Henrissat B."/>
            <person name="Kuo A."/>
            <person name="Liang C."/>
            <person name="Lipzen A."/>
            <person name="Lutzoni F."/>
            <person name="Magnuson J."/>
            <person name="Mondo S."/>
            <person name="Nolan M."/>
            <person name="Ohm R."/>
            <person name="Pangilinan J."/>
            <person name="Park H.-J."/>
            <person name="Ramirez L."/>
            <person name="Alfaro M."/>
            <person name="Sun H."/>
            <person name="Tritt A."/>
            <person name="Yoshinaga Y."/>
            <person name="Zwiers L.-H."/>
            <person name="Turgeon B."/>
            <person name="Goodwin S."/>
            <person name="Spatafora J."/>
            <person name="Crous P."/>
            <person name="Grigoriev I."/>
        </authorList>
    </citation>
    <scope>NUCLEOTIDE SEQUENCE</scope>
    <source>
        <strain evidence="2">CBS 121410</strain>
    </source>
</reference>
<feature type="region of interest" description="Disordered" evidence="1">
    <location>
        <begin position="1"/>
        <end position="20"/>
    </location>
</feature>
<feature type="region of interest" description="Disordered" evidence="1">
    <location>
        <begin position="33"/>
        <end position="206"/>
    </location>
</feature>
<evidence type="ECO:0000256" key="1">
    <source>
        <dbReference type="SAM" id="MobiDB-lite"/>
    </source>
</evidence>
<dbReference type="EMBL" id="ML978720">
    <property type="protein sequence ID" value="KAF2087431.1"/>
    <property type="molecule type" value="Genomic_DNA"/>
</dbReference>
<organism evidence="2 3">
    <name type="scientific">Saccharata proteae CBS 121410</name>
    <dbReference type="NCBI Taxonomy" id="1314787"/>
    <lineage>
        <taxon>Eukaryota</taxon>
        <taxon>Fungi</taxon>
        <taxon>Dikarya</taxon>
        <taxon>Ascomycota</taxon>
        <taxon>Pezizomycotina</taxon>
        <taxon>Dothideomycetes</taxon>
        <taxon>Dothideomycetes incertae sedis</taxon>
        <taxon>Botryosphaeriales</taxon>
        <taxon>Saccharataceae</taxon>
        <taxon>Saccharata</taxon>
    </lineage>
</organism>
<feature type="compositionally biased region" description="Basic and acidic residues" evidence="1">
    <location>
        <begin position="162"/>
        <end position="176"/>
    </location>
</feature>
<keyword evidence="3" id="KW-1185">Reference proteome</keyword>
<accession>A0A9P4HVX6</accession>
<sequence length="206" mass="20503">LSYAPTTEARAFNNPINEGAGIVTSDSLAAESMQNSGSFAAGNPKAGVHGQSSAGTTANNQDTSGAKILGAAPDADAREATEGWSETAQLNAGAGLGKAAGKGPTYATPSESNTSSGKAYNTTTGSGSNGHLKPKGKNLTEGGFDSDAPNASFNSEIGSKNDPGRVAEAEIQRRQAESGPDAGSGPRQSGVTGEHPYSALDNETSA</sequence>
<comment type="caution">
    <text evidence="2">The sequence shown here is derived from an EMBL/GenBank/DDBJ whole genome shotgun (WGS) entry which is preliminary data.</text>
</comment>
<feature type="compositionally biased region" description="Polar residues" evidence="1">
    <location>
        <begin position="149"/>
        <end position="158"/>
    </location>
</feature>
<feature type="compositionally biased region" description="Polar residues" evidence="1">
    <location>
        <begin position="107"/>
        <end position="126"/>
    </location>
</feature>
<name>A0A9P4HVX6_9PEZI</name>
<dbReference type="OrthoDB" id="5383057at2759"/>
<evidence type="ECO:0000313" key="2">
    <source>
        <dbReference type="EMBL" id="KAF2087431.1"/>
    </source>
</evidence>
<dbReference type="Proteomes" id="UP000799776">
    <property type="component" value="Unassembled WGS sequence"/>
</dbReference>
<evidence type="ECO:0000313" key="3">
    <source>
        <dbReference type="Proteomes" id="UP000799776"/>
    </source>
</evidence>
<dbReference type="AlphaFoldDB" id="A0A9P4HVX6"/>
<gene>
    <name evidence="2" type="ORF">K490DRAFT_41952</name>
</gene>
<protein>
    <submittedName>
        <fullName evidence="2">Uncharacterized protein</fullName>
    </submittedName>
</protein>
<feature type="compositionally biased region" description="Polar residues" evidence="1">
    <location>
        <begin position="50"/>
        <end position="64"/>
    </location>
</feature>
<feature type="non-terminal residue" evidence="2">
    <location>
        <position position="1"/>
    </location>
</feature>